<gene>
    <name evidence="5" type="ORF">SAMN04488122_4282</name>
</gene>
<dbReference type="STRING" id="29529.SAMN04488122_4282"/>
<evidence type="ECO:0000256" key="2">
    <source>
        <dbReference type="ARBA" id="ARBA00023125"/>
    </source>
</evidence>
<dbReference type="SUPFAM" id="SSF51215">
    <property type="entry name" value="Regulatory protein AraC"/>
    <property type="match status" value="1"/>
</dbReference>
<name>A0A1I0S6Z8_9BACT</name>
<dbReference type="InterPro" id="IPR020449">
    <property type="entry name" value="Tscrpt_reg_AraC-type_HTH"/>
</dbReference>
<dbReference type="GO" id="GO:0043565">
    <property type="term" value="F:sequence-specific DNA binding"/>
    <property type="evidence" value="ECO:0007669"/>
    <property type="project" value="InterPro"/>
</dbReference>
<dbReference type="InterPro" id="IPR018060">
    <property type="entry name" value="HTH_AraC"/>
</dbReference>
<dbReference type="Gene3D" id="1.10.10.60">
    <property type="entry name" value="Homeodomain-like"/>
    <property type="match status" value="1"/>
</dbReference>
<reference evidence="6" key="1">
    <citation type="submission" date="2016-10" db="EMBL/GenBank/DDBJ databases">
        <authorList>
            <person name="Varghese N."/>
            <person name="Submissions S."/>
        </authorList>
    </citation>
    <scope>NUCLEOTIDE SEQUENCE [LARGE SCALE GENOMIC DNA]</scope>
    <source>
        <strain evidence="6">DSM 3695</strain>
    </source>
</reference>
<evidence type="ECO:0000256" key="1">
    <source>
        <dbReference type="ARBA" id="ARBA00023015"/>
    </source>
</evidence>
<dbReference type="PRINTS" id="PR00032">
    <property type="entry name" value="HTHARAC"/>
</dbReference>
<proteinExistence type="predicted"/>
<dbReference type="InterPro" id="IPR009057">
    <property type="entry name" value="Homeodomain-like_sf"/>
</dbReference>
<sequence>MPHYFIHAMIPIYKIEDFVSDKTLEHSFKLERFGELSWPKQLTWPNKHDFYEIIWITEGTFTHTIDYHDIFIQTDTLLITSPGQIHLLPTPEKVKGYSIAFTEQFLLTHQTQESIFELTFLEDSFTRPYLCLDENGQQELKAIIDPLIAEMNRREKVPLIINGLLLVLLNRIQRLMSKTQPEIKDSFQVLTHKRFKKLIEENYREETDLAFYAGKLNISANYLNKIVKNLTGNTAGGMIRDRGLAEAKRMLVYCNLPIGDISDQLGFKDFSYFSRQFKKQEGMSPAEYRKQMYRKYAVQ</sequence>
<keyword evidence="2 5" id="KW-0238">DNA-binding</keyword>
<dbReference type="Pfam" id="PF12833">
    <property type="entry name" value="HTH_18"/>
    <property type="match status" value="1"/>
</dbReference>
<dbReference type="PROSITE" id="PS01124">
    <property type="entry name" value="HTH_ARAC_FAMILY_2"/>
    <property type="match status" value="1"/>
</dbReference>
<evidence type="ECO:0000256" key="3">
    <source>
        <dbReference type="ARBA" id="ARBA00023163"/>
    </source>
</evidence>
<dbReference type="InterPro" id="IPR037923">
    <property type="entry name" value="HTH-like"/>
</dbReference>
<keyword evidence="1" id="KW-0805">Transcription regulation</keyword>
<dbReference type="GO" id="GO:0003700">
    <property type="term" value="F:DNA-binding transcription factor activity"/>
    <property type="evidence" value="ECO:0007669"/>
    <property type="project" value="InterPro"/>
</dbReference>
<dbReference type="Proteomes" id="UP000199310">
    <property type="component" value="Unassembled WGS sequence"/>
</dbReference>
<feature type="domain" description="HTH araC/xylS-type" evidence="4">
    <location>
        <begin position="193"/>
        <end position="291"/>
    </location>
</feature>
<accession>A0A1I0S6Z8</accession>
<dbReference type="PANTHER" id="PTHR43280">
    <property type="entry name" value="ARAC-FAMILY TRANSCRIPTIONAL REGULATOR"/>
    <property type="match status" value="1"/>
</dbReference>
<protein>
    <submittedName>
        <fullName evidence="5">AraC-type DNA-binding protein</fullName>
    </submittedName>
</protein>
<dbReference type="InterPro" id="IPR003313">
    <property type="entry name" value="AraC-bd"/>
</dbReference>
<dbReference type="SUPFAM" id="SSF46689">
    <property type="entry name" value="Homeodomain-like"/>
    <property type="match status" value="1"/>
</dbReference>
<dbReference type="SMART" id="SM00342">
    <property type="entry name" value="HTH_ARAC"/>
    <property type="match status" value="1"/>
</dbReference>
<evidence type="ECO:0000313" key="6">
    <source>
        <dbReference type="Proteomes" id="UP000199310"/>
    </source>
</evidence>
<evidence type="ECO:0000313" key="5">
    <source>
        <dbReference type="EMBL" id="SEW51523.1"/>
    </source>
</evidence>
<keyword evidence="3" id="KW-0804">Transcription</keyword>
<dbReference type="EMBL" id="FOJG01000002">
    <property type="protein sequence ID" value="SEW51523.1"/>
    <property type="molecule type" value="Genomic_DNA"/>
</dbReference>
<dbReference type="AlphaFoldDB" id="A0A1I0S6Z8"/>
<organism evidence="5 6">
    <name type="scientific">Chitinophaga arvensicola</name>
    <dbReference type="NCBI Taxonomy" id="29529"/>
    <lineage>
        <taxon>Bacteria</taxon>
        <taxon>Pseudomonadati</taxon>
        <taxon>Bacteroidota</taxon>
        <taxon>Chitinophagia</taxon>
        <taxon>Chitinophagales</taxon>
        <taxon>Chitinophagaceae</taxon>
        <taxon>Chitinophaga</taxon>
    </lineage>
</organism>
<evidence type="ECO:0000259" key="4">
    <source>
        <dbReference type="PROSITE" id="PS01124"/>
    </source>
</evidence>
<keyword evidence="6" id="KW-1185">Reference proteome</keyword>
<dbReference type="PANTHER" id="PTHR43280:SF32">
    <property type="entry name" value="TRANSCRIPTIONAL REGULATORY PROTEIN"/>
    <property type="match status" value="1"/>
</dbReference>
<dbReference type="Pfam" id="PF02311">
    <property type="entry name" value="AraC_binding"/>
    <property type="match status" value="1"/>
</dbReference>